<keyword evidence="8" id="KW-1185">Reference proteome</keyword>
<evidence type="ECO:0000256" key="5">
    <source>
        <dbReference type="ARBA" id="ARBA00023157"/>
    </source>
</evidence>
<dbReference type="GO" id="GO:0051537">
    <property type="term" value="F:2 iron, 2 sulfur cluster binding"/>
    <property type="evidence" value="ECO:0007669"/>
    <property type="project" value="UniProtKB-KW"/>
</dbReference>
<proteinExistence type="predicted"/>
<dbReference type="Gene3D" id="3.30.9.10">
    <property type="entry name" value="D-Amino Acid Oxidase, subunit A, domain 2"/>
    <property type="match status" value="1"/>
</dbReference>
<dbReference type="EMBL" id="FNNG01000001">
    <property type="protein sequence ID" value="SDW16379.1"/>
    <property type="molecule type" value="Genomic_DNA"/>
</dbReference>
<dbReference type="PANTHER" id="PTHR13847:SF274">
    <property type="entry name" value="RIESKE 2FE-2S IRON-SULFUR PROTEIN YHFW-RELATED"/>
    <property type="match status" value="1"/>
</dbReference>
<sequence>MDINNQNNIQDLPKSYWLASTPTTEYPPLQEDIEVDIAIIGGGLAGISCAYLLEKEKFKIAILESDRICQGTTAHTTAKITSQHGLIYNKIKTKMGIELARQYAEINERAINKIKGIIEENNIQCDFISQPAFVFTQDEKYVKKIEDEVKTVSELGIKASFIDKIPFPIPIKAAIRFDDQAQFHPRKYVLALTEILHNKGVSIYEKTRAVNIEENDKYIITTEKGNRVKAKRVIIASQYPFYNKRGMYFARLFPIRSYIVGIKAKEEYPWGMYINAETPTRSLRCQNTKDGELILVVGSNHTTGQEENTDKHYDELIDFANNTFTVEDIPYKWSTQDYITLDGMPYIGHFTADTPNMYVATGFQQWGMTNSVASAMIIRDLIVEGKSKWQEVYNPSRKNIIASAKNFLVENLNVAAYLLSGKLSPLTDDIDIKPGEGKVLKLEGERIGAYKTEEGTLHLVNTTCPHMGCELNWNSAEKSWDCPCHGSRFTYEGEIIEGPAVKPLRAGNNVNTLEKLIKDDF</sequence>
<dbReference type="InterPro" id="IPR005805">
    <property type="entry name" value="Rieske_Fe-S_prot_C"/>
</dbReference>
<dbReference type="InterPro" id="IPR006076">
    <property type="entry name" value="FAD-dep_OxRdtase"/>
</dbReference>
<dbReference type="RefSeq" id="WP_093750175.1">
    <property type="nucleotide sequence ID" value="NZ_FNNG01000001.1"/>
</dbReference>
<dbReference type="SUPFAM" id="SSF50022">
    <property type="entry name" value="ISP domain"/>
    <property type="match status" value="1"/>
</dbReference>
<dbReference type="InterPro" id="IPR038010">
    <property type="entry name" value="YhfW_C"/>
</dbReference>
<evidence type="ECO:0000256" key="3">
    <source>
        <dbReference type="ARBA" id="ARBA00023004"/>
    </source>
</evidence>
<dbReference type="GO" id="GO:0016020">
    <property type="term" value="C:membrane"/>
    <property type="evidence" value="ECO:0007669"/>
    <property type="project" value="InterPro"/>
</dbReference>
<dbReference type="GO" id="GO:0004497">
    <property type="term" value="F:monooxygenase activity"/>
    <property type="evidence" value="ECO:0007669"/>
    <property type="project" value="UniProtKB-ARBA"/>
</dbReference>
<dbReference type="GO" id="GO:0016705">
    <property type="term" value="F:oxidoreductase activity, acting on paired donors, with incorporation or reduction of molecular oxygen"/>
    <property type="evidence" value="ECO:0007669"/>
    <property type="project" value="UniProtKB-ARBA"/>
</dbReference>
<evidence type="ECO:0000256" key="1">
    <source>
        <dbReference type="ARBA" id="ARBA00022714"/>
    </source>
</evidence>
<evidence type="ECO:0000256" key="2">
    <source>
        <dbReference type="ARBA" id="ARBA00022723"/>
    </source>
</evidence>
<dbReference type="Pfam" id="PF01266">
    <property type="entry name" value="DAO"/>
    <property type="match status" value="1"/>
</dbReference>
<evidence type="ECO:0000313" key="8">
    <source>
        <dbReference type="Proteomes" id="UP000198828"/>
    </source>
</evidence>
<dbReference type="GO" id="GO:0005737">
    <property type="term" value="C:cytoplasm"/>
    <property type="evidence" value="ECO:0007669"/>
    <property type="project" value="TreeGrafter"/>
</dbReference>
<dbReference type="PROSITE" id="PS51296">
    <property type="entry name" value="RIESKE"/>
    <property type="match status" value="1"/>
</dbReference>
<dbReference type="OrthoDB" id="9767869at2"/>
<dbReference type="PANTHER" id="PTHR13847">
    <property type="entry name" value="SARCOSINE DEHYDROGENASE-RELATED"/>
    <property type="match status" value="1"/>
</dbReference>
<keyword evidence="2" id="KW-0479">Metal-binding</keyword>
<keyword evidence="3" id="KW-0408">Iron</keyword>
<organism evidence="7 8">
    <name type="scientific">Tepidimicrobium xylanilyticum</name>
    <dbReference type="NCBI Taxonomy" id="1123352"/>
    <lineage>
        <taxon>Bacteria</taxon>
        <taxon>Bacillati</taxon>
        <taxon>Bacillota</taxon>
        <taxon>Tissierellia</taxon>
        <taxon>Tissierellales</taxon>
        <taxon>Tepidimicrobiaceae</taxon>
        <taxon>Tepidimicrobium</taxon>
    </lineage>
</organism>
<dbReference type="InterPro" id="IPR017941">
    <property type="entry name" value="Rieske_2Fe-2S"/>
</dbReference>
<dbReference type="Gene3D" id="2.102.10.10">
    <property type="entry name" value="Rieske [2Fe-2S] iron-sulphur domain"/>
    <property type="match status" value="1"/>
</dbReference>
<accession>A0A1H2RCI5</accession>
<evidence type="ECO:0000256" key="4">
    <source>
        <dbReference type="ARBA" id="ARBA00023014"/>
    </source>
</evidence>
<dbReference type="FunFam" id="2.102.10.10:FF:000014">
    <property type="entry name" value="Oxidoreductase, FAD dependent"/>
    <property type="match status" value="1"/>
</dbReference>
<evidence type="ECO:0000259" key="6">
    <source>
        <dbReference type="PROSITE" id="PS51296"/>
    </source>
</evidence>
<keyword evidence="4" id="KW-0411">Iron-sulfur</keyword>
<keyword evidence="5" id="KW-1015">Disulfide bond</keyword>
<dbReference type="Gene3D" id="3.50.50.60">
    <property type="entry name" value="FAD/NAD(P)-binding domain"/>
    <property type="match status" value="1"/>
</dbReference>
<dbReference type="GO" id="GO:0046872">
    <property type="term" value="F:metal ion binding"/>
    <property type="evidence" value="ECO:0007669"/>
    <property type="project" value="UniProtKB-KW"/>
</dbReference>
<dbReference type="CDD" id="cd03477">
    <property type="entry name" value="Rieske_YhfW_C"/>
    <property type="match status" value="1"/>
</dbReference>
<dbReference type="Pfam" id="PF00355">
    <property type="entry name" value="Rieske"/>
    <property type="match status" value="1"/>
</dbReference>
<gene>
    <name evidence="7" type="ORF">SAMN05660923_00327</name>
</gene>
<protein>
    <submittedName>
        <fullName evidence="7">Glycine/D-amino acid oxidase</fullName>
    </submittedName>
</protein>
<name>A0A1H2RCI5_9FIRM</name>
<dbReference type="Proteomes" id="UP000198828">
    <property type="component" value="Unassembled WGS sequence"/>
</dbReference>
<reference evidence="7 8" key="1">
    <citation type="submission" date="2016-10" db="EMBL/GenBank/DDBJ databases">
        <authorList>
            <person name="de Groot N.N."/>
        </authorList>
    </citation>
    <scope>NUCLEOTIDE SEQUENCE [LARGE SCALE GENOMIC DNA]</scope>
    <source>
        <strain evidence="7 8">DSM 23310</strain>
    </source>
</reference>
<dbReference type="SUPFAM" id="SSF51905">
    <property type="entry name" value="FAD/NAD(P)-binding domain"/>
    <property type="match status" value="1"/>
</dbReference>
<keyword evidence="1" id="KW-0001">2Fe-2S</keyword>
<dbReference type="PRINTS" id="PR00162">
    <property type="entry name" value="RIESKE"/>
</dbReference>
<feature type="domain" description="Rieske" evidence="6">
    <location>
        <begin position="424"/>
        <end position="506"/>
    </location>
</feature>
<evidence type="ECO:0000313" key="7">
    <source>
        <dbReference type="EMBL" id="SDW16379.1"/>
    </source>
</evidence>
<dbReference type="AlphaFoldDB" id="A0A1H2RCI5"/>
<dbReference type="InterPro" id="IPR036188">
    <property type="entry name" value="FAD/NAD-bd_sf"/>
</dbReference>
<dbReference type="InterPro" id="IPR036922">
    <property type="entry name" value="Rieske_2Fe-2S_sf"/>
</dbReference>